<evidence type="ECO:0000313" key="2">
    <source>
        <dbReference type="Proteomes" id="UP001057402"/>
    </source>
</evidence>
<gene>
    <name evidence="1" type="ORF">MLD38_038722</name>
</gene>
<evidence type="ECO:0000313" key="1">
    <source>
        <dbReference type="EMBL" id="KAI4303042.1"/>
    </source>
</evidence>
<name>A0ACB9L015_9MYRT</name>
<dbReference type="Proteomes" id="UP001057402">
    <property type="component" value="Chromosome 12"/>
</dbReference>
<protein>
    <submittedName>
        <fullName evidence="1">Uncharacterized protein</fullName>
    </submittedName>
</protein>
<sequence length="333" mass="37475">MDGGVGRRGRSRGMIPLLALHALAEYYRLDHKPPVTAALLGANTLVYLRPGALHHLLPSIDQVWFNPHLILKYRDWRRFLLSPFYHLNESHLVYNMFSLLWKGVQLESLMGSTEFASMVAVLLAMSQGITLLMSKSLLLFFDYGRSYYNEYSVGFSGVLFALKVVLNAHSENYSYVHGILVPSRYAAWAELILIQMFVPGVSFLGHLGGILAGILYLRLKGTYSGSDPLTFLMRGIGGILKLPMRILRSLFGYRRRRISGRGTVGGNRWGLDEPGVWRCQACTYDNSGWLEDCEMCGSTRGGSSSSLLRPSSPLSDDLSLEELRRRRVERFGR</sequence>
<proteinExistence type="predicted"/>
<dbReference type="EMBL" id="CM042891">
    <property type="protein sequence ID" value="KAI4303042.1"/>
    <property type="molecule type" value="Genomic_DNA"/>
</dbReference>
<reference evidence="2" key="1">
    <citation type="journal article" date="2023" name="Front. Plant Sci.">
        <title>Chromosomal-level genome assembly of Melastoma candidum provides insights into trichome evolution.</title>
        <authorList>
            <person name="Zhong Y."/>
            <person name="Wu W."/>
            <person name="Sun C."/>
            <person name="Zou P."/>
            <person name="Liu Y."/>
            <person name="Dai S."/>
            <person name="Zhou R."/>
        </authorList>
    </citation>
    <scope>NUCLEOTIDE SEQUENCE [LARGE SCALE GENOMIC DNA]</scope>
</reference>
<keyword evidence="2" id="KW-1185">Reference proteome</keyword>
<accession>A0ACB9L015</accession>
<comment type="caution">
    <text evidence="1">The sequence shown here is derived from an EMBL/GenBank/DDBJ whole genome shotgun (WGS) entry which is preliminary data.</text>
</comment>
<organism evidence="1 2">
    <name type="scientific">Melastoma candidum</name>
    <dbReference type="NCBI Taxonomy" id="119954"/>
    <lineage>
        <taxon>Eukaryota</taxon>
        <taxon>Viridiplantae</taxon>
        <taxon>Streptophyta</taxon>
        <taxon>Embryophyta</taxon>
        <taxon>Tracheophyta</taxon>
        <taxon>Spermatophyta</taxon>
        <taxon>Magnoliopsida</taxon>
        <taxon>eudicotyledons</taxon>
        <taxon>Gunneridae</taxon>
        <taxon>Pentapetalae</taxon>
        <taxon>rosids</taxon>
        <taxon>malvids</taxon>
        <taxon>Myrtales</taxon>
        <taxon>Melastomataceae</taxon>
        <taxon>Melastomatoideae</taxon>
        <taxon>Melastomateae</taxon>
        <taxon>Melastoma</taxon>
    </lineage>
</organism>